<dbReference type="Gene3D" id="2.40.40.20">
    <property type="match status" value="1"/>
</dbReference>
<dbReference type="InterPro" id="IPR007081">
    <property type="entry name" value="RNA_pol_Rpb1_5"/>
</dbReference>
<dbReference type="PANTHER" id="PTHR19376:SF54">
    <property type="entry name" value="DNA-DIRECTED RNA POLYMERASE SUBUNIT BETA"/>
    <property type="match status" value="1"/>
</dbReference>
<feature type="binding site" evidence="7">
    <location>
        <position position="784"/>
    </location>
    <ligand>
        <name>Zn(2+)</name>
        <dbReference type="ChEBI" id="CHEBI:29105"/>
        <label>2</label>
    </ligand>
</feature>
<dbReference type="GO" id="GO:0003677">
    <property type="term" value="F:DNA binding"/>
    <property type="evidence" value="ECO:0007669"/>
    <property type="project" value="UniProtKB-UniRule"/>
</dbReference>
<comment type="subunit">
    <text evidence="7">The RNAP catalytic core consists of 2 alpha, 1 beta, 1 beta' and 1 omega subunit. When a sigma factor is associated with the core the holoenzyme is formed, which can initiate transcription.</text>
</comment>
<dbReference type="InterPro" id="IPR045867">
    <property type="entry name" value="DNA-dir_RpoC_beta_prime"/>
</dbReference>
<dbReference type="Gene3D" id="1.10.150.390">
    <property type="match status" value="1"/>
</dbReference>
<dbReference type="InterPro" id="IPR038120">
    <property type="entry name" value="Rpb1_funnel_sf"/>
</dbReference>
<dbReference type="Gene3D" id="4.10.860.120">
    <property type="entry name" value="RNA polymerase II, clamp domain"/>
    <property type="match status" value="1"/>
</dbReference>
<keyword evidence="2 7" id="KW-0808">Transferase</keyword>
<evidence type="ECO:0000256" key="2">
    <source>
        <dbReference type="ARBA" id="ARBA00022679"/>
    </source>
</evidence>
<dbReference type="InterPro" id="IPR007066">
    <property type="entry name" value="RNA_pol_Rpb1_3"/>
</dbReference>
<keyword evidence="1 7" id="KW-0240">DNA-directed RNA polymerase</keyword>
<feature type="binding site" evidence="7">
    <location>
        <position position="453"/>
    </location>
    <ligand>
        <name>Mg(2+)</name>
        <dbReference type="ChEBI" id="CHEBI:18420"/>
    </ligand>
</feature>
<comment type="cofactor">
    <cofactor evidence="7">
        <name>Mg(2+)</name>
        <dbReference type="ChEBI" id="CHEBI:18420"/>
    </cofactor>
    <text evidence="7">Binds 1 Mg(2+) ion per subunit.</text>
</comment>
<evidence type="ECO:0000256" key="8">
    <source>
        <dbReference type="RuleBase" id="RU004279"/>
    </source>
</evidence>
<dbReference type="GO" id="GO:0008270">
    <property type="term" value="F:zinc ion binding"/>
    <property type="evidence" value="ECO:0007669"/>
    <property type="project" value="UniProtKB-UniRule"/>
</dbReference>
<dbReference type="SMART" id="SM00663">
    <property type="entry name" value="RPOLA_N"/>
    <property type="match status" value="1"/>
</dbReference>
<sequence length="1349" mass="157295">MKVNNIIIKILSDKDILNKSNGEILIPETINYKTYKPEPNGLFCEKIFGPVKNYTCYCGKYNKIIYKNVICNNCGVKITKNNIRRKNIGHIRLAIPIVHIWYLKILPNKLSILLNISSKNIQKIIYYEKYIILDKGNLKNKYKKNSLIKESELLYIKNKYKKNKFYIDIGAKAIFYLLKNININKLYNKIKSKIINKKLYNKKSKEIKKLKIIKIFKKGLTRNNKLTNIIFNILPILPPDLRPIVSLNNNKFASSDINNFYKKIIIRNNRLKKLIKKNIPNIILLNEKRLLQESIDDLFDNSQNFKNINIKKKKTLSDIFKGKYGRFRQNLLGKRVDYSARSVIVVNPNLKLHQCKIPVDIAIELYKPFIIRDLLIFFKNYNIKYLNSIINKKKKIVIYILKNIMRNHPVLLNRAPTLHRLSILSFYPKLTNNKVIEIHPLVCSGFNADFDGDQMAIHLPLSKEAIIETKFLTLSSQNILNISNGDPTLVPSQDMLLGLYYLTKKNNNNKFKKIIFSSLEEVIIAFNNKIIKLHNNIKLKYNNKIIKTTTGRVLFNMKTPENIKFINKLLKKEDIKNIIKEVYFKNNNYIVTKFLDDIKKLGFNYAYKGGLSFEFNDNINYILKKKKKIINNNNKYIKVIEKNYKNKLISKKNKYNKIINIWDNSINLMEDFIINNLKYDNKGYNSLYMMLDSGARGTNNQIKQIYGIKGLVIKSTKNINKINIIKTPITSNFIEGLSVLEFFISTHGARKGLTDTALKTADAGYLTRRLVDSCHNLIIKKLDCGTINGVYIKNINKNIIGKYILINIKFSKKYLIKKNNIITENIYNKFKKYNIKNIYIRSILKCKLENNICAKCYGINLTNNKLITIGESIGVISAQSIGEPGTQLTLKTFHVGGIIKKLSNINYIYSKYNGIIKYKNLKYLKIKNKKIIITNKSSLFILNKNKIKIFKFKIFYGYRIYKSNNSKVKVGEKICSNKLNENIIYSKYKGYIKYNLFVKNVNYNTIINEYNNKKNIIIIKNYNKKNTPYINIINNNVIVKKYFLYKNDIILCKNNHKINIGDPIIKFLKTSIKFNDITGGLPKLSELFEMKKKKKKAIISDITGKIYYKNIKKNNKIIYVYSNIGYKKKYIIKSKKNILIKNNDYIKCGDKITEGTYNYNKLIDIKGLNYVQKIIINKLYKIYKDQNVNINLKHFEVIIKQMSKFVKILKSGNTNLIINSIVSKDIFYKKNKKILNKVIIIDNGDSIIYNKNNIINIKNIKIENYFLKLKKKKIIKYIKCIPAVGKIIIKGITYISLKNNSFMSIASFQETNKILNKYSIKNKIDNLLGLKENVMIGNLIPSGTGYFKN</sequence>
<dbReference type="InterPro" id="IPR012754">
    <property type="entry name" value="DNA-dir_RpoC_beta_prime_bact"/>
</dbReference>
<evidence type="ECO:0000259" key="9">
    <source>
        <dbReference type="SMART" id="SM00663"/>
    </source>
</evidence>
<evidence type="ECO:0000256" key="3">
    <source>
        <dbReference type="ARBA" id="ARBA00022695"/>
    </source>
</evidence>
<organism evidence="10">
    <name type="scientific">Candidatus Shikimatogenerans sp. Tcar</name>
    <dbReference type="NCBI Taxonomy" id="3158565"/>
    <lineage>
        <taxon>Bacteria</taxon>
        <taxon>Pseudomonadati</taxon>
        <taxon>Bacteroidota</taxon>
        <taxon>Flavobacteriia</taxon>
        <taxon>Flavobacteriales</taxon>
        <taxon>Candidatus Shikimatogenerans</taxon>
    </lineage>
</organism>
<dbReference type="Gene3D" id="1.10.1790.20">
    <property type="match status" value="1"/>
</dbReference>
<dbReference type="InterPro" id="IPR007080">
    <property type="entry name" value="RNA_pol_Rpb1_1"/>
</dbReference>
<dbReference type="InterPro" id="IPR044893">
    <property type="entry name" value="RNA_pol_Rpb1_clamp_domain"/>
</dbReference>
<keyword evidence="4 7" id="KW-0479">Metal-binding</keyword>
<dbReference type="Gene3D" id="1.10.132.30">
    <property type="match status" value="1"/>
</dbReference>
<dbReference type="InterPro" id="IPR007083">
    <property type="entry name" value="RNA_pol_Rpb1_4"/>
</dbReference>
<dbReference type="SUPFAM" id="SSF64484">
    <property type="entry name" value="beta and beta-prime subunits of DNA dependent RNA-polymerase"/>
    <property type="match status" value="1"/>
</dbReference>
<dbReference type="PANTHER" id="PTHR19376">
    <property type="entry name" value="DNA-DIRECTED RNA POLYMERASE"/>
    <property type="match status" value="1"/>
</dbReference>
<dbReference type="InterPro" id="IPR006592">
    <property type="entry name" value="RNA_pol_N"/>
</dbReference>
<keyword evidence="7" id="KW-0460">Magnesium</keyword>
<comment type="function">
    <text evidence="7 8">DNA-dependent RNA polymerase catalyzes the transcription of DNA into RNA using the four ribonucleoside triphosphates as substrates.</text>
</comment>
<dbReference type="Pfam" id="PF04983">
    <property type="entry name" value="RNA_pol_Rpb1_3"/>
    <property type="match status" value="1"/>
</dbReference>
<dbReference type="HAMAP" id="MF_01322">
    <property type="entry name" value="RNApol_bact_RpoC"/>
    <property type="match status" value="1"/>
</dbReference>
<evidence type="ECO:0000256" key="7">
    <source>
        <dbReference type="HAMAP-Rule" id="MF_01322"/>
    </source>
</evidence>
<keyword evidence="7" id="KW-0862">Zinc</keyword>
<dbReference type="Pfam" id="PF04997">
    <property type="entry name" value="RNA_pol_Rpb1_1"/>
    <property type="match status" value="1"/>
</dbReference>
<dbReference type="Gene3D" id="1.10.40.90">
    <property type="match status" value="1"/>
</dbReference>
<dbReference type="GO" id="GO:0003899">
    <property type="term" value="F:DNA-directed RNA polymerase activity"/>
    <property type="evidence" value="ECO:0007669"/>
    <property type="project" value="UniProtKB-UniRule"/>
</dbReference>
<dbReference type="Pfam" id="PF00623">
    <property type="entry name" value="RNA_pol_Rpb1_2"/>
    <property type="match status" value="2"/>
</dbReference>
<dbReference type="GO" id="GO:0000287">
    <property type="term" value="F:magnesium ion binding"/>
    <property type="evidence" value="ECO:0007669"/>
    <property type="project" value="UniProtKB-UniRule"/>
</dbReference>
<name>A0AAU7QSJ4_9FLAO</name>
<feature type="binding site" evidence="7">
    <location>
        <position position="58"/>
    </location>
    <ligand>
        <name>Zn(2+)</name>
        <dbReference type="ChEBI" id="CHEBI:29105"/>
        <label>1</label>
    </ligand>
</feature>
<feature type="binding site" evidence="7">
    <location>
        <position position="449"/>
    </location>
    <ligand>
        <name>Mg(2+)</name>
        <dbReference type="ChEBI" id="CHEBI:18420"/>
    </ligand>
</feature>
<comment type="similarity">
    <text evidence="7 8">Belongs to the RNA polymerase beta' chain family.</text>
</comment>
<feature type="binding site" evidence="7">
    <location>
        <position position="74"/>
    </location>
    <ligand>
        <name>Zn(2+)</name>
        <dbReference type="ChEBI" id="CHEBI:29105"/>
        <label>1</label>
    </ligand>
</feature>
<dbReference type="GO" id="GO:0006351">
    <property type="term" value="P:DNA-templated transcription"/>
    <property type="evidence" value="ECO:0007669"/>
    <property type="project" value="UniProtKB-UniRule"/>
</dbReference>
<evidence type="ECO:0000256" key="6">
    <source>
        <dbReference type="ARBA" id="ARBA00048552"/>
    </source>
</evidence>
<feature type="binding site" evidence="7">
    <location>
        <position position="846"/>
    </location>
    <ligand>
        <name>Zn(2+)</name>
        <dbReference type="ChEBI" id="CHEBI:29105"/>
        <label>2</label>
    </ligand>
</feature>
<accession>A0AAU7QSJ4</accession>
<dbReference type="EMBL" id="CP157896">
    <property type="protein sequence ID" value="XBT18767.1"/>
    <property type="molecule type" value="Genomic_DNA"/>
</dbReference>
<proteinExistence type="inferred from homology"/>
<feature type="binding site" evidence="7">
    <location>
        <position position="56"/>
    </location>
    <ligand>
        <name>Zn(2+)</name>
        <dbReference type="ChEBI" id="CHEBI:29105"/>
        <label>1</label>
    </ligand>
</feature>
<dbReference type="NCBIfam" id="TIGR02386">
    <property type="entry name" value="rpoC_TIGR"/>
    <property type="match status" value="1"/>
</dbReference>
<feature type="domain" description="RNA polymerase N-terminal" evidence="9">
    <location>
        <begin position="227"/>
        <end position="503"/>
    </location>
</feature>
<dbReference type="EC" id="2.7.7.6" evidence="7"/>
<dbReference type="InterPro" id="IPR042102">
    <property type="entry name" value="RNA_pol_Rpb1_3_sf"/>
</dbReference>
<dbReference type="GO" id="GO:0000428">
    <property type="term" value="C:DNA-directed RNA polymerase complex"/>
    <property type="evidence" value="ECO:0007669"/>
    <property type="project" value="UniProtKB-KW"/>
</dbReference>
<evidence type="ECO:0000256" key="4">
    <source>
        <dbReference type="ARBA" id="ARBA00022723"/>
    </source>
</evidence>
<evidence type="ECO:0000313" key="10">
    <source>
        <dbReference type="EMBL" id="XBT18767.1"/>
    </source>
</evidence>
<dbReference type="Pfam" id="PF04998">
    <property type="entry name" value="RNA_pol_Rpb1_5"/>
    <property type="match status" value="1"/>
</dbReference>
<dbReference type="InterPro" id="IPR000722">
    <property type="entry name" value="RNA_pol_asu"/>
</dbReference>
<feature type="binding site" evidence="7">
    <location>
        <position position="853"/>
    </location>
    <ligand>
        <name>Zn(2+)</name>
        <dbReference type="ChEBI" id="CHEBI:29105"/>
        <label>2</label>
    </ligand>
</feature>
<feature type="binding site" evidence="7">
    <location>
        <position position="856"/>
    </location>
    <ligand>
        <name>Zn(2+)</name>
        <dbReference type="ChEBI" id="CHEBI:29105"/>
        <label>2</label>
    </ligand>
</feature>
<dbReference type="Pfam" id="PF05000">
    <property type="entry name" value="RNA_pol_Rpb1_4"/>
    <property type="match status" value="1"/>
</dbReference>
<dbReference type="Gene3D" id="1.10.274.100">
    <property type="entry name" value="RNA polymerase Rpb1, domain 3"/>
    <property type="match status" value="1"/>
</dbReference>
<evidence type="ECO:0000256" key="5">
    <source>
        <dbReference type="ARBA" id="ARBA00023163"/>
    </source>
</evidence>
<feature type="binding site" evidence="7">
    <location>
        <position position="451"/>
    </location>
    <ligand>
        <name>Mg(2+)</name>
        <dbReference type="ChEBI" id="CHEBI:18420"/>
    </ligand>
</feature>
<keyword evidence="5 7" id="KW-0804">Transcription</keyword>
<keyword evidence="3 7" id="KW-0548">Nucleotidyltransferase</keyword>
<dbReference type="Gene3D" id="2.40.50.100">
    <property type="match status" value="2"/>
</dbReference>
<protein>
    <recommendedName>
        <fullName evidence="7">DNA-directed RNA polymerase subunit beta'</fullName>
        <shortName evidence="7">RNAP subunit beta'</shortName>
        <ecNumber evidence="7">2.7.7.6</ecNumber>
    </recommendedName>
    <alternativeName>
        <fullName evidence="7">RNA polymerase subunit beta'</fullName>
    </alternativeName>
    <alternativeName>
        <fullName evidence="7">Transcriptase subunit beta'</fullName>
    </alternativeName>
</protein>
<comment type="cofactor">
    <cofactor evidence="7">
        <name>Zn(2+)</name>
        <dbReference type="ChEBI" id="CHEBI:29105"/>
    </cofactor>
    <text evidence="7">Binds 2 Zn(2+) ions per subunit.</text>
</comment>
<reference evidence="10" key="1">
    <citation type="submission" date="2024-06" db="EMBL/GenBank/DDBJ databases">
        <title>Diversity, functionality, and evolutionary history of bacterial symbionts in false click beetles (Coleoptera, Throscidae).</title>
        <authorList>
            <person name="Wierz J.C."/>
            <person name="Malm H."/>
            <person name="Kaltenpoth M."/>
            <person name="Engl T."/>
        </authorList>
    </citation>
    <scope>NUCLEOTIDE SEQUENCE</scope>
    <source>
        <strain evidence="10">Tcar</strain>
    </source>
</reference>
<evidence type="ECO:0000256" key="1">
    <source>
        <dbReference type="ARBA" id="ARBA00022478"/>
    </source>
</evidence>
<comment type="catalytic activity">
    <reaction evidence="6 7 8">
        <text>RNA(n) + a ribonucleoside 5'-triphosphate = RNA(n+1) + diphosphate</text>
        <dbReference type="Rhea" id="RHEA:21248"/>
        <dbReference type="Rhea" id="RHEA-COMP:14527"/>
        <dbReference type="Rhea" id="RHEA-COMP:17342"/>
        <dbReference type="ChEBI" id="CHEBI:33019"/>
        <dbReference type="ChEBI" id="CHEBI:61557"/>
        <dbReference type="ChEBI" id="CHEBI:140395"/>
        <dbReference type="EC" id="2.7.7.6"/>
    </reaction>
</comment>
<gene>
    <name evidence="7 10" type="primary">rpoC</name>
    <name evidence="10" type="ORF">ABNO60_00440</name>
</gene>
<feature type="binding site" evidence="7">
    <location>
        <position position="71"/>
    </location>
    <ligand>
        <name>Zn(2+)</name>
        <dbReference type="ChEBI" id="CHEBI:29105"/>
        <label>1</label>
    </ligand>
</feature>